<evidence type="ECO:0000313" key="8">
    <source>
        <dbReference type="Proteomes" id="UP000178936"/>
    </source>
</evidence>
<keyword evidence="5 6" id="KW-0699">rRNA-binding</keyword>
<dbReference type="PRINTS" id="PR00062">
    <property type="entry name" value="RIBOSOMALL20"/>
</dbReference>
<dbReference type="FunFam" id="1.10.1900.20:FF:000001">
    <property type="entry name" value="50S ribosomal protein L20"/>
    <property type="match status" value="1"/>
</dbReference>
<gene>
    <name evidence="5" type="primary">rplT</name>
    <name evidence="7" type="ORF">A2226_00245</name>
</gene>
<evidence type="ECO:0000256" key="2">
    <source>
        <dbReference type="ARBA" id="ARBA00022980"/>
    </source>
</evidence>
<dbReference type="GO" id="GO:0005840">
    <property type="term" value="C:ribosome"/>
    <property type="evidence" value="ECO:0007669"/>
    <property type="project" value="UniProtKB-KW"/>
</dbReference>
<comment type="function">
    <text evidence="5 6">Binds directly to 23S ribosomal RNA and is necessary for the in vitro assembly process of the 50S ribosomal subunit. It is not involved in the protein synthesizing functions of that subunit.</text>
</comment>
<dbReference type="InterPro" id="IPR035566">
    <property type="entry name" value="Ribosomal_protein_bL20_C"/>
</dbReference>
<dbReference type="CDD" id="cd07026">
    <property type="entry name" value="Ribosomal_L20"/>
    <property type="match status" value="1"/>
</dbReference>
<dbReference type="EMBL" id="MHTB01000044">
    <property type="protein sequence ID" value="OHA54584.1"/>
    <property type="molecule type" value="Genomic_DNA"/>
</dbReference>
<dbReference type="HAMAP" id="MF_00382">
    <property type="entry name" value="Ribosomal_bL20"/>
    <property type="match status" value="1"/>
</dbReference>
<keyword evidence="5 6" id="KW-0694">RNA-binding</keyword>
<dbReference type="GO" id="GO:0000027">
    <property type="term" value="P:ribosomal large subunit assembly"/>
    <property type="evidence" value="ECO:0007669"/>
    <property type="project" value="UniProtKB-UniRule"/>
</dbReference>
<dbReference type="GO" id="GO:1990904">
    <property type="term" value="C:ribonucleoprotein complex"/>
    <property type="evidence" value="ECO:0007669"/>
    <property type="project" value="UniProtKB-KW"/>
</dbReference>
<dbReference type="GO" id="GO:0019843">
    <property type="term" value="F:rRNA binding"/>
    <property type="evidence" value="ECO:0007669"/>
    <property type="project" value="UniProtKB-UniRule"/>
</dbReference>
<evidence type="ECO:0000256" key="4">
    <source>
        <dbReference type="ARBA" id="ARBA00035172"/>
    </source>
</evidence>
<evidence type="ECO:0000256" key="5">
    <source>
        <dbReference type="HAMAP-Rule" id="MF_00382"/>
    </source>
</evidence>
<dbReference type="PANTHER" id="PTHR10986">
    <property type="entry name" value="39S RIBOSOMAL PROTEIN L20"/>
    <property type="match status" value="1"/>
</dbReference>
<proteinExistence type="inferred from homology"/>
<keyword evidence="2 5" id="KW-0689">Ribosomal protein</keyword>
<keyword evidence="3 5" id="KW-0687">Ribonucleoprotein</keyword>
<dbReference type="AlphaFoldDB" id="A0A1G2Q1Z3"/>
<reference evidence="7 8" key="1">
    <citation type="journal article" date="2016" name="Nat. Commun.">
        <title>Thousands of microbial genomes shed light on interconnected biogeochemical processes in an aquifer system.</title>
        <authorList>
            <person name="Anantharaman K."/>
            <person name="Brown C.T."/>
            <person name="Hug L.A."/>
            <person name="Sharon I."/>
            <person name="Castelle C.J."/>
            <person name="Probst A.J."/>
            <person name="Thomas B.C."/>
            <person name="Singh A."/>
            <person name="Wilkins M.J."/>
            <person name="Karaoz U."/>
            <person name="Brodie E.L."/>
            <person name="Williams K.H."/>
            <person name="Hubbard S.S."/>
            <person name="Banfield J.F."/>
        </authorList>
    </citation>
    <scope>NUCLEOTIDE SEQUENCE [LARGE SCALE GENOMIC DNA]</scope>
</reference>
<protein>
    <recommendedName>
        <fullName evidence="4 5">Large ribosomal subunit protein bL20</fullName>
    </recommendedName>
</protein>
<accession>A0A1G2Q1Z3</accession>
<evidence type="ECO:0000256" key="1">
    <source>
        <dbReference type="ARBA" id="ARBA00007698"/>
    </source>
</evidence>
<comment type="caution">
    <text evidence="7">The sequence shown here is derived from an EMBL/GenBank/DDBJ whole genome shotgun (WGS) entry which is preliminary data.</text>
</comment>
<dbReference type="Pfam" id="PF00453">
    <property type="entry name" value="Ribosomal_L20"/>
    <property type="match status" value="1"/>
</dbReference>
<dbReference type="NCBIfam" id="TIGR01032">
    <property type="entry name" value="rplT_bact"/>
    <property type="match status" value="1"/>
</dbReference>
<dbReference type="InterPro" id="IPR005813">
    <property type="entry name" value="Ribosomal_bL20"/>
</dbReference>
<evidence type="ECO:0000256" key="3">
    <source>
        <dbReference type="ARBA" id="ARBA00023274"/>
    </source>
</evidence>
<dbReference type="Gene3D" id="1.10.1900.20">
    <property type="entry name" value="Ribosomal protein L20"/>
    <property type="match status" value="1"/>
</dbReference>
<sequence>MARVKRGMMHLKRRKNLLKRTKGFRWGRKSKITLAKVAARKAGVYAFAHRRRRKGDFRRLWQIQINAAVREHGLSYSRFIDLLKKKKIELDRKILAQLAREYPVVFAKIVEAVKK</sequence>
<comment type="similarity">
    <text evidence="1 5 6">Belongs to the bacterial ribosomal protein bL20 family.</text>
</comment>
<name>A0A1G2Q1Z3_9BACT</name>
<dbReference type="Gene3D" id="6.10.160.10">
    <property type="match status" value="1"/>
</dbReference>
<dbReference type="GO" id="GO:0003735">
    <property type="term" value="F:structural constituent of ribosome"/>
    <property type="evidence" value="ECO:0007669"/>
    <property type="project" value="InterPro"/>
</dbReference>
<organism evidence="7 8">
    <name type="scientific">Candidatus Veblenbacteria bacterium RIFOXYA2_FULL_43_9</name>
    <dbReference type="NCBI Taxonomy" id="1802425"/>
    <lineage>
        <taxon>Bacteria</taxon>
        <taxon>Candidatus Vebleniibacteriota</taxon>
    </lineage>
</organism>
<evidence type="ECO:0000313" key="7">
    <source>
        <dbReference type="EMBL" id="OHA54584.1"/>
    </source>
</evidence>
<evidence type="ECO:0000256" key="6">
    <source>
        <dbReference type="RuleBase" id="RU000560"/>
    </source>
</evidence>
<dbReference type="GO" id="GO:0006412">
    <property type="term" value="P:translation"/>
    <property type="evidence" value="ECO:0007669"/>
    <property type="project" value="InterPro"/>
</dbReference>
<dbReference type="SUPFAM" id="SSF74731">
    <property type="entry name" value="Ribosomal protein L20"/>
    <property type="match status" value="1"/>
</dbReference>
<dbReference type="Proteomes" id="UP000178936">
    <property type="component" value="Unassembled WGS sequence"/>
</dbReference>